<evidence type="ECO:0000256" key="2">
    <source>
        <dbReference type="ARBA" id="ARBA00007991"/>
    </source>
</evidence>
<dbReference type="PANTHER" id="PTHR12363">
    <property type="entry name" value="TRANSPORTIN 3 AND IMPORTIN 13"/>
    <property type="match status" value="1"/>
</dbReference>
<dbReference type="InterPro" id="IPR001494">
    <property type="entry name" value="Importin-beta_N"/>
</dbReference>
<dbReference type="RefSeq" id="XP_041188377.1">
    <property type="nucleotide sequence ID" value="XM_041340953.1"/>
</dbReference>
<dbReference type="PANTHER" id="PTHR12363:SF33">
    <property type="entry name" value="IMPORTIN-13"/>
    <property type="match status" value="1"/>
</dbReference>
<feature type="domain" description="Importin N-terminal" evidence="5">
    <location>
        <begin position="39"/>
        <end position="101"/>
    </location>
</feature>
<evidence type="ECO:0000313" key="6">
    <source>
        <dbReference type="EMBL" id="KAG1807992.1"/>
    </source>
</evidence>
<dbReference type="InterPro" id="IPR011989">
    <property type="entry name" value="ARM-like"/>
</dbReference>
<dbReference type="SUPFAM" id="SSF48371">
    <property type="entry name" value="ARM repeat"/>
    <property type="match status" value="1"/>
</dbReference>
<accession>A0A9P7E0K1</accession>
<organism evidence="6 7">
    <name type="scientific">Suillus subaureus</name>
    <dbReference type="NCBI Taxonomy" id="48587"/>
    <lineage>
        <taxon>Eukaryota</taxon>
        <taxon>Fungi</taxon>
        <taxon>Dikarya</taxon>
        <taxon>Basidiomycota</taxon>
        <taxon>Agaricomycotina</taxon>
        <taxon>Agaricomycetes</taxon>
        <taxon>Agaricomycetidae</taxon>
        <taxon>Boletales</taxon>
        <taxon>Suillineae</taxon>
        <taxon>Suillaceae</taxon>
        <taxon>Suillus</taxon>
    </lineage>
</organism>
<gene>
    <name evidence="6" type="ORF">BJ212DRAFT_1485271</name>
</gene>
<keyword evidence="4" id="KW-0539">Nucleus</keyword>
<keyword evidence="7" id="KW-1185">Reference proteome</keyword>
<dbReference type="InterPro" id="IPR051345">
    <property type="entry name" value="Importin_beta-like_NTR"/>
</dbReference>
<dbReference type="OrthoDB" id="2016913at2759"/>
<dbReference type="Proteomes" id="UP000807769">
    <property type="component" value="Unassembled WGS sequence"/>
</dbReference>
<keyword evidence="3" id="KW-0813">Transport</keyword>
<dbReference type="AlphaFoldDB" id="A0A9P7E0K1"/>
<evidence type="ECO:0000313" key="7">
    <source>
        <dbReference type="Proteomes" id="UP000807769"/>
    </source>
</evidence>
<dbReference type="EMBL" id="JABBWG010000040">
    <property type="protein sequence ID" value="KAG1807992.1"/>
    <property type="molecule type" value="Genomic_DNA"/>
</dbReference>
<comment type="subcellular location">
    <subcellularLocation>
        <location evidence="1">Nucleus</location>
    </subcellularLocation>
</comment>
<dbReference type="Gene3D" id="1.25.10.10">
    <property type="entry name" value="Leucine-rich Repeat Variant"/>
    <property type="match status" value="1"/>
</dbReference>
<comment type="similarity">
    <text evidence="2">Belongs to the importin beta family.</text>
</comment>
<proteinExistence type="inferred from homology"/>
<dbReference type="GO" id="GO:0005634">
    <property type="term" value="C:nucleus"/>
    <property type="evidence" value="ECO:0007669"/>
    <property type="project" value="UniProtKB-SubCell"/>
</dbReference>
<dbReference type="InterPro" id="IPR016024">
    <property type="entry name" value="ARM-type_fold"/>
</dbReference>
<dbReference type="GO" id="GO:0005737">
    <property type="term" value="C:cytoplasm"/>
    <property type="evidence" value="ECO:0007669"/>
    <property type="project" value="TreeGrafter"/>
</dbReference>
<dbReference type="GO" id="GO:0006606">
    <property type="term" value="P:protein import into nucleus"/>
    <property type="evidence" value="ECO:0007669"/>
    <property type="project" value="TreeGrafter"/>
</dbReference>
<comment type="caution">
    <text evidence="6">The sequence shown here is derived from an EMBL/GenBank/DDBJ whole genome shotgun (WGS) entry which is preliminary data.</text>
</comment>
<evidence type="ECO:0000256" key="1">
    <source>
        <dbReference type="ARBA" id="ARBA00004123"/>
    </source>
</evidence>
<evidence type="ECO:0000259" key="5">
    <source>
        <dbReference type="Pfam" id="PF03810"/>
    </source>
</evidence>
<reference evidence="6" key="1">
    <citation type="journal article" date="2020" name="New Phytol.">
        <title>Comparative genomics reveals dynamic genome evolution in host specialist ectomycorrhizal fungi.</title>
        <authorList>
            <person name="Lofgren L.A."/>
            <person name="Nguyen N.H."/>
            <person name="Vilgalys R."/>
            <person name="Ruytinx J."/>
            <person name="Liao H.L."/>
            <person name="Branco S."/>
            <person name="Kuo A."/>
            <person name="LaButti K."/>
            <person name="Lipzen A."/>
            <person name="Andreopoulos W."/>
            <person name="Pangilinan J."/>
            <person name="Riley R."/>
            <person name="Hundley H."/>
            <person name="Na H."/>
            <person name="Barry K."/>
            <person name="Grigoriev I.V."/>
            <person name="Stajich J.E."/>
            <person name="Kennedy P.G."/>
        </authorList>
    </citation>
    <scope>NUCLEOTIDE SEQUENCE</scope>
    <source>
        <strain evidence="6">MN1</strain>
    </source>
</reference>
<evidence type="ECO:0000256" key="3">
    <source>
        <dbReference type="ARBA" id="ARBA00022448"/>
    </source>
</evidence>
<dbReference type="Pfam" id="PF03810">
    <property type="entry name" value="IBN_N"/>
    <property type="match status" value="1"/>
</dbReference>
<evidence type="ECO:0000256" key="4">
    <source>
        <dbReference type="ARBA" id="ARBA00023242"/>
    </source>
</evidence>
<dbReference type="GO" id="GO:0031267">
    <property type="term" value="F:small GTPase binding"/>
    <property type="evidence" value="ECO:0007669"/>
    <property type="project" value="InterPro"/>
</dbReference>
<dbReference type="GeneID" id="64634969"/>
<name>A0A9P7E0K1_9AGAM</name>
<sequence length="226" mass="25215">MSSGNFLPDLSPPDVQKAAQLIQQAYSSAHAQVDQRRIQQELVEIQRQPEAWGLIVPFIEHPDPNVQFFGTHTAQVKIMRDWDSFPEENAEHLRDLLLKLTSHSILTGKGKVVHRKLSHHLHSALRIGPGSLSRWPDCIVLAVNTLFSSGVPPEQLLAFLTIVAEEVETADLLGSSKMQMHQFLLDASPMVVQAVITSIIRPTLVLPELQSALKCLQAWIYTLLAK</sequence>
<protein>
    <submittedName>
        <fullName evidence="6">Armadillo-type protein</fullName>
    </submittedName>
</protein>